<comment type="caution">
    <text evidence="1">The sequence shown here is derived from an EMBL/GenBank/DDBJ whole genome shotgun (WGS) entry which is preliminary data.</text>
</comment>
<dbReference type="OrthoDB" id="376711at2157"/>
<protein>
    <recommendedName>
        <fullName evidence="3">Integrase family protein</fullName>
    </recommendedName>
</protein>
<dbReference type="AlphaFoldDB" id="F9CVG3"/>
<dbReference type="RefSeq" id="WP_007549970.1">
    <property type="nucleotide sequence ID" value="NZ_AFPU01000001.1"/>
</dbReference>
<evidence type="ECO:0008006" key="3">
    <source>
        <dbReference type="Google" id="ProtNLM"/>
    </source>
</evidence>
<dbReference type="GO" id="GO:0003677">
    <property type="term" value="F:DNA binding"/>
    <property type="evidence" value="ECO:0007669"/>
    <property type="project" value="InterPro"/>
</dbReference>
<reference evidence="1 2" key="1">
    <citation type="journal article" date="2011" name="J. Bacteriol.">
        <title>Genome Sequence of an Ammonia-Oxidizing Soil Archaeon, "Candidatus Nitrosoarchaeum koreensis" MY1.</title>
        <authorList>
            <person name="Kim B.K."/>
            <person name="Jung M.Y."/>
            <person name="Yu D.S."/>
            <person name="Park S.J."/>
            <person name="Oh T.K."/>
            <person name="Rhee S.K."/>
            <person name="Kim J.F."/>
        </authorList>
    </citation>
    <scope>NUCLEOTIDE SEQUENCE [LARGE SCALE GENOMIC DNA]</scope>
    <source>
        <strain evidence="1 2">MY1</strain>
    </source>
</reference>
<dbReference type="SUPFAM" id="SSF56349">
    <property type="entry name" value="DNA breaking-rejoining enzymes"/>
    <property type="match status" value="1"/>
</dbReference>
<evidence type="ECO:0000313" key="2">
    <source>
        <dbReference type="Proteomes" id="UP000004440"/>
    </source>
</evidence>
<keyword evidence="2" id="KW-1185">Reference proteome</keyword>
<sequence>MRCVIRLYGHKSTEEKITNEIYDLITGKGSKPYPLSITETAKTLQVSRDTVYRYIRKMKGVKSIPISSGKLVLPKENSESKFYRFSSSNPIISDPLVSEWIDDLLTRKSGEQIKTWRTRLRSVESVCNTCKILPKKLLISEKNTEIILRQYVKMYRHGNALRDNRGTKPSSNIRNVTYYRVQGVRDFCRYHGMSWPRGTNGIMSQKVQNHGKYSDIRLTDEEINKADYFIKERFGIDSDIYRWFWIGIESCARLGALYNMSLDYTKHVSPSNKTTYIMTAFETKTRHIKGGKWIKYITRKDTQKSIDLLKSRGHGKIYESTLPKYRFNNMISNQLKQIYSHLGKNSYFQDRPNHALRHIGAHYWLSKTDYNFGLIAEVGGWNTIDELKKSYGQIPPEKILEIIG</sequence>
<name>F9CVG3_9ARCH</name>
<gene>
    <name evidence="1" type="ORF">MY1_0498</name>
</gene>
<accession>F9CVG3</accession>
<dbReference type="STRING" id="1001994.MY1_0498"/>
<dbReference type="InterPro" id="IPR011010">
    <property type="entry name" value="DNA_brk_join_enz"/>
</dbReference>
<evidence type="ECO:0000313" key="1">
    <source>
        <dbReference type="EMBL" id="EGP93265.1"/>
    </source>
</evidence>
<proteinExistence type="predicted"/>
<dbReference type="EMBL" id="AFPU01000001">
    <property type="protein sequence ID" value="EGP93265.1"/>
    <property type="molecule type" value="Genomic_DNA"/>
</dbReference>
<dbReference type="Proteomes" id="UP000004440">
    <property type="component" value="Unassembled WGS sequence"/>
</dbReference>
<organism evidence="1 2">
    <name type="scientific">Nitrosarchaeum koreense MY1</name>
    <dbReference type="NCBI Taxonomy" id="1001994"/>
    <lineage>
        <taxon>Archaea</taxon>
        <taxon>Nitrososphaerota</taxon>
        <taxon>Nitrososphaeria</taxon>
        <taxon>Nitrosopumilales</taxon>
        <taxon>Nitrosopumilaceae</taxon>
        <taxon>Nitrosarchaeum</taxon>
    </lineage>
</organism>